<gene>
    <name evidence="1" type="ORF">NIG5292_02799</name>
</gene>
<dbReference type="InterPro" id="IPR021335">
    <property type="entry name" value="DUF2948"/>
</dbReference>
<evidence type="ECO:0008006" key="3">
    <source>
        <dbReference type="Google" id="ProtNLM"/>
    </source>
</evidence>
<protein>
    <recommendedName>
        <fullName evidence="3">DUF2948 domain-containing protein</fullName>
    </recommendedName>
</protein>
<evidence type="ECO:0000313" key="1">
    <source>
        <dbReference type="EMBL" id="CRK76733.1"/>
    </source>
</evidence>
<dbReference type="OrthoDB" id="9806367at2"/>
<accession>A0A0U1NQL0</accession>
<reference evidence="1 2" key="1">
    <citation type="submission" date="2015-04" db="EMBL/GenBank/DDBJ databases">
        <authorList>
            <person name="Syromyatnikov M.Y."/>
            <person name="Popov V.N."/>
        </authorList>
    </citation>
    <scope>NUCLEOTIDE SEQUENCE [LARGE SCALE GENOMIC DNA]</scope>
    <source>
        <strain evidence="1 2">CECT 5292</strain>
    </source>
</reference>
<organism evidence="1 2">
    <name type="scientific">Nereida ignava</name>
    <dbReference type="NCBI Taxonomy" id="282199"/>
    <lineage>
        <taxon>Bacteria</taxon>
        <taxon>Pseudomonadati</taxon>
        <taxon>Pseudomonadota</taxon>
        <taxon>Alphaproteobacteria</taxon>
        <taxon>Rhodobacterales</taxon>
        <taxon>Roseobacteraceae</taxon>
        <taxon>Nereida</taxon>
    </lineage>
</organism>
<dbReference type="AlphaFoldDB" id="A0A0U1NQL0"/>
<dbReference type="Pfam" id="PF11164">
    <property type="entry name" value="DUF2948"/>
    <property type="match status" value="1"/>
</dbReference>
<sequence>MSDARFEDGADKPLRLLGHTPEDIPVISALLQDAVFPASEMAWQPSKRRFAILLNRFRWEDAPKAQKRGRAFERVQSVLAVEDVLKVSSMGIDRADKEQILSPLALEWQAGDDGAGILTLVLAGDGAISLHVEAIEVSLRDVTRPYVAAAKDAPHHPE</sequence>
<keyword evidence="2" id="KW-1185">Reference proteome</keyword>
<proteinExistence type="predicted"/>
<dbReference type="RefSeq" id="WP_048600117.1">
    <property type="nucleotide sequence ID" value="NZ_CBFHGK010000035.1"/>
</dbReference>
<name>A0A0U1NQL0_9RHOB</name>
<dbReference type="Proteomes" id="UP000048949">
    <property type="component" value="Unassembled WGS sequence"/>
</dbReference>
<dbReference type="STRING" id="282199.GCA_001049735_02798"/>
<evidence type="ECO:0000313" key="2">
    <source>
        <dbReference type="Proteomes" id="UP000048949"/>
    </source>
</evidence>
<dbReference type="EMBL" id="CVQV01000034">
    <property type="protein sequence ID" value="CRK76733.1"/>
    <property type="molecule type" value="Genomic_DNA"/>
</dbReference>